<organism evidence="8">
    <name type="scientific">Ananas comosus var. bracteatus</name>
    <name type="common">red pineapple</name>
    <dbReference type="NCBI Taxonomy" id="296719"/>
    <lineage>
        <taxon>Eukaryota</taxon>
        <taxon>Viridiplantae</taxon>
        <taxon>Streptophyta</taxon>
        <taxon>Embryophyta</taxon>
        <taxon>Tracheophyta</taxon>
        <taxon>Spermatophyta</taxon>
        <taxon>Magnoliopsida</taxon>
        <taxon>Liliopsida</taxon>
        <taxon>Poales</taxon>
        <taxon>Bromeliaceae</taxon>
        <taxon>Bromelioideae</taxon>
        <taxon>Ananas</taxon>
    </lineage>
</organism>
<evidence type="ECO:0000256" key="6">
    <source>
        <dbReference type="ARBA" id="ARBA00023242"/>
    </source>
</evidence>
<feature type="domain" description="RWP-RK" evidence="7">
    <location>
        <begin position="224"/>
        <end position="304"/>
    </location>
</feature>
<proteinExistence type="predicted"/>
<keyword evidence="6" id="KW-0539">Nucleus</keyword>
<name>A0A6V7NN86_ANACO</name>
<dbReference type="AlphaFoldDB" id="A0A6V7NN86"/>
<reference evidence="8" key="1">
    <citation type="submission" date="2020-07" db="EMBL/GenBank/DDBJ databases">
        <authorList>
            <person name="Lin J."/>
        </authorList>
    </citation>
    <scope>NUCLEOTIDE SEQUENCE</scope>
</reference>
<evidence type="ECO:0000259" key="7">
    <source>
        <dbReference type="PROSITE" id="PS51519"/>
    </source>
</evidence>
<dbReference type="GO" id="GO:0003700">
    <property type="term" value="F:DNA-binding transcription factor activity"/>
    <property type="evidence" value="ECO:0007669"/>
    <property type="project" value="InterPro"/>
</dbReference>
<keyword evidence="4" id="KW-0238">DNA-binding</keyword>
<evidence type="ECO:0000256" key="2">
    <source>
        <dbReference type="ARBA" id="ARBA00023015"/>
    </source>
</evidence>
<dbReference type="PROSITE" id="PS51519">
    <property type="entry name" value="RWP_RK"/>
    <property type="match status" value="1"/>
</dbReference>
<dbReference type="InterPro" id="IPR044607">
    <property type="entry name" value="RKD-like"/>
</dbReference>
<dbReference type="InterPro" id="IPR003035">
    <property type="entry name" value="RWP-RK_dom"/>
</dbReference>
<evidence type="ECO:0000313" key="8">
    <source>
        <dbReference type="EMBL" id="CAD1819947.1"/>
    </source>
</evidence>
<keyword evidence="5" id="KW-0804">Transcription</keyword>
<keyword evidence="2" id="KW-0805">Transcription regulation</keyword>
<dbReference type="PANTHER" id="PTHR46373:SF5">
    <property type="entry name" value="RWP-RK DOMAIN PROTEIN"/>
    <property type="match status" value="1"/>
</dbReference>
<dbReference type="Pfam" id="PF02042">
    <property type="entry name" value="RWP-RK"/>
    <property type="match status" value="1"/>
</dbReference>
<gene>
    <name evidence="8" type="ORF">CB5_LOCUS3158</name>
</gene>
<sequence>MDDIQQLELPYQYEDEDDDVLRYLEFSDPDYTQPLLLLPPTPDDECGTDPSSTMLDSSFVLVDEGDGDLCFLHSNAAEVAASSLDCSGCHVLREVVHTNGLKSMKLSIHGGSGVFYHATFDVYYNTDGFPPAMEQSYIEYAIQVLSFLMHQVTQDYEWVRQFLTDYGLLRVRDNYVLIQDSLSDFYDVLCTRMSFEGEAKTDTTVAEPGRHVDAGRSPQIKTARNGIAAQRERTGKLRLSDLVGYFHLPIAVAAKELDICSTALKKICRKHGMARWPHRKIKSLDKRISSLHRELRSGIGEGAVHIQAEIERLNTKKARICAGLPP</sequence>
<dbReference type="GO" id="GO:0003677">
    <property type="term" value="F:DNA binding"/>
    <property type="evidence" value="ECO:0007669"/>
    <property type="project" value="UniProtKB-KW"/>
</dbReference>
<evidence type="ECO:0000256" key="4">
    <source>
        <dbReference type="ARBA" id="ARBA00023125"/>
    </source>
</evidence>
<protein>
    <recommendedName>
        <fullName evidence="7">RWP-RK domain-containing protein</fullName>
    </recommendedName>
</protein>
<evidence type="ECO:0000256" key="3">
    <source>
        <dbReference type="ARBA" id="ARBA00023054"/>
    </source>
</evidence>
<evidence type="ECO:0000256" key="1">
    <source>
        <dbReference type="ARBA" id="ARBA00004049"/>
    </source>
</evidence>
<comment type="function">
    <text evidence="1">Putative transcription factor.</text>
</comment>
<accession>A0A6V7NN86</accession>
<dbReference type="EMBL" id="LR862140">
    <property type="protein sequence ID" value="CAD1819947.1"/>
    <property type="molecule type" value="Genomic_DNA"/>
</dbReference>
<evidence type="ECO:0000256" key="5">
    <source>
        <dbReference type="ARBA" id="ARBA00023163"/>
    </source>
</evidence>
<dbReference type="PANTHER" id="PTHR46373">
    <property type="entry name" value="PROTEIN RKD4"/>
    <property type="match status" value="1"/>
</dbReference>
<keyword evidence="3" id="KW-0175">Coiled coil</keyword>